<dbReference type="PROSITE" id="PS00028">
    <property type="entry name" value="ZINC_FINGER_C2H2_1"/>
    <property type="match status" value="1"/>
</dbReference>
<dbReference type="GO" id="GO:0000978">
    <property type="term" value="F:RNA polymerase II cis-regulatory region sequence-specific DNA binding"/>
    <property type="evidence" value="ECO:0007669"/>
    <property type="project" value="TreeGrafter"/>
</dbReference>
<dbReference type="GO" id="GO:0045944">
    <property type="term" value="P:positive regulation of transcription by RNA polymerase II"/>
    <property type="evidence" value="ECO:0007669"/>
    <property type="project" value="UniProtKB-ARBA"/>
</dbReference>
<keyword evidence="9" id="KW-1185">Reference proteome</keyword>
<organism evidence="8 9">
    <name type="scientific">Mycena indigotica</name>
    <dbReference type="NCBI Taxonomy" id="2126181"/>
    <lineage>
        <taxon>Eukaryota</taxon>
        <taxon>Fungi</taxon>
        <taxon>Dikarya</taxon>
        <taxon>Basidiomycota</taxon>
        <taxon>Agaricomycotina</taxon>
        <taxon>Agaricomycetes</taxon>
        <taxon>Agaricomycetidae</taxon>
        <taxon>Agaricales</taxon>
        <taxon>Marasmiineae</taxon>
        <taxon>Mycenaceae</taxon>
        <taxon>Mycena</taxon>
    </lineage>
</organism>
<evidence type="ECO:0000259" key="7">
    <source>
        <dbReference type="PROSITE" id="PS50157"/>
    </source>
</evidence>
<evidence type="ECO:0000256" key="6">
    <source>
        <dbReference type="SAM" id="MobiDB-lite"/>
    </source>
</evidence>
<evidence type="ECO:0000256" key="3">
    <source>
        <dbReference type="ARBA" id="ARBA00022771"/>
    </source>
</evidence>
<dbReference type="PANTHER" id="PTHR19818:SF139">
    <property type="entry name" value="PAIR-RULE PROTEIN ODD-PAIRED"/>
    <property type="match status" value="1"/>
</dbReference>
<feature type="region of interest" description="Disordered" evidence="6">
    <location>
        <begin position="117"/>
        <end position="189"/>
    </location>
</feature>
<dbReference type="Proteomes" id="UP000636479">
    <property type="component" value="Unassembled WGS sequence"/>
</dbReference>
<feature type="domain" description="C2H2-type" evidence="7">
    <location>
        <begin position="86"/>
        <end position="115"/>
    </location>
</feature>
<dbReference type="OrthoDB" id="654211at2759"/>
<sequence length="260" mass="28517">MTSETGTANFPLEFVTPTPLPPLRAQRGPTASRFEVNVKRSISKSDDTDRVRGGANCEVCGLHIRRNTDLPRHMLVHATDKASLMFRCPVEGCSHSTLQKSNLQTHIRTHTRAKPYKCSESLPSGEPCDFSTADPSSLHRHRKRKHGYCPKPRKRASAAKELSKRPRERASSIASVATMGVDAQADSTDSDIDMDVESEESFGAKQSRVVSGVRLLHGDSELDEASDVDAEGEEDDEHKASESEFNLSLLANISSTRTTA</sequence>
<evidence type="ECO:0000313" key="8">
    <source>
        <dbReference type="EMBL" id="KAF7314987.1"/>
    </source>
</evidence>
<dbReference type="SMART" id="SM00355">
    <property type="entry name" value="ZnF_C2H2"/>
    <property type="match status" value="3"/>
</dbReference>
<reference evidence="8" key="1">
    <citation type="submission" date="2020-05" db="EMBL/GenBank/DDBJ databases">
        <title>Mycena genomes resolve the evolution of fungal bioluminescence.</title>
        <authorList>
            <person name="Tsai I.J."/>
        </authorList>
    </citation>
    <scope>NUCLEOTIDE SEQUENCE</scope>
    <source>
        <strain evidence="8">171206Taipei</strain>
    </source>
</reference>
<evidence type="ECO:0000256" key="2">
    <source>
        <dbReference type="ARBA" id="ARBA00022737"/>
    </source>
</evidence>
<feature type="compositionally biased region" description="Acidic residues" evidence="6">
    <location>
        <begin position="221"/>
        <end position="236"/>
    </location>
</feature>
<feature type="compositionally biased region" description="Basic residues" evidence="6">
    <location>
        <begin position="138"/>
        <end position="157"/>
    </location>
</feature>
<feature type="region of interest" description="Disordered" evidence="6">
    <location>
        <begin position="1"/>
        <end position="27"/>
    </location>
</feature>
<protein>
    <submittedName>
        <fullName evidence="8">Transcriptional repressor CTCF-like</fullName>
    </submittedName>
</protein>
<proteinExistence type="predicted"/>
<dbReference type="RefSeq" id="XP_037225010.1">
    <property type="nucleotide sequence ID" value="XM_037357100.1"/>
</dbReference>
<evidence type="ECO:0000256" key="4">
    <source>
        <dbReference type="ARBA" id="ARBA00022833"/>
    </source>
</evidence>
<dbReference type="InterPro" id="IPR013087">
    <property type="entry name" value="Znf_C2H2_type"/>
</dbReference>
<dbReference type="InterPro" id="IPR050329">
    <property type="entry name" value="GLI_C2H2-zinc-finger"/>
</dbReference>
<evidence type="ECO:0000256" key="5">
    <source>
        <dbReference type="PROSITE-ProRule" id="PRU00042"/>
    </source>
</evidence>
<dbReference type="InterPro" id="IPR036236">
    <property type="entry name" value="Znf_C2H2_sf"/>
</dbReference>
<dbReference type="GO" id="GO:0005634">
    <property type="term" value="C:nucleus"/>
    <property type="evidence" value="ECO:0007669"/>
    <property type="project" value="UniProtKB-ARBA"/>
</dbReference>
<feature type="domain" description="C2H2-type" evidence="7">
    <location>
        <begin position="55"/>
        <end position="82"/>
    </location>
</feature>
<dbReference type="GO" id="GO:0000981">
    <property type="term" value="F:DNA-binding transcription factor activity, RNA polymerase II-specific"/>
    <property type="evidence" value="ECO:0007669"/>
    <property type="project" value="TreeGrafter"/>
</dbReference>
<keyword evidence="4" id="KW-0862">Zinc</keyword>
<evidence type="ECO:0000313" key="9">
    <source>
        <dbReference type="Proteomes" id="UP000636479"/>
    </source>
</evidence>
<gene>
    <name evidence="8" type="ORF">MIND_00012800</name>
</gene>
<dbReference type="SUPFAM" id="SSF57667">
    <property type="entry name" value="beta-beta-alpha zinc fingers"/>
    <property type="match status" value="1"/>
</dbReference>
<dbReference type="PROSITE" id="PS50157">
    <property type="entry name" value="ZINC_FINGER_C2H2_2"/>
    <property type="match status" value="2"/>
</dbReference>
<feature type="region of interest" description="Disordered" evidence="6">
    <location>
        <begin position="218"/>
        <end position="246"/>
    </location>
</feature>
<dbReference type="PANTHER" id="PTHR19818">
    <property type="entry name" value="ZINC FINGER PROTEIN ZIC AND GLI"/>
    <property type="match status" value="1"/>
</dbReference>
<dbReference type="GO" id="GO:0008270">
    <property type="term" value="F:zinc ion binding"/>
    <property type="evidence" value="ECO:0007669"/>
    <property type="project" value="UniProtKB-KW"/>
</dbReference>
<name>A0A8H6WEN0_9AGAR</name>
<comment type="caution">
    <text evidence="8">The sequence shown here is derived from an EMBL/GenBank/DDBJ whole genome shotgun (WGS) entry which is preliminary data.</text>
</comment>
<accession>A0A8H6WEN0</accession>
<feature type="compositionally biased region" description="Basic and acidic residues" evidence="6">
    <location>
        <begin position="161"/>
        <end position="170"/>
    </location>
</feature>
<keyword evidence="1" id="KW-0479">Metal-binding</keyword>
<keyword evidence="3 5" id="KW-0863">Zinc-finger</keyword>
<keyword evidence="2" id="KW-0677">Repeat</keyword>
<evidence type="ECO:0000256" key="1">
    <source>
        <dbReference type="ARBA" id="ARBA00022723"/>
    </source>
</evidence>
<dbReference type="EMBL" id="JACAZF010000001">
    <property type="protein sequence ID" value="KAF7314987.1"/>
    <property type="molecule type" value="Genomic_DNA"/>
</dbReference>
<dbReference type="AlphaFoldDB" id="A0A8H6WEN0"/>
<dbReference type="GeneID" id="59339616"/>
<dbReference type="Gene3D" id="3.30.160.60">
    <property type="entry name" value="Classic Zinc Finger"/>
    <property type="match status" value="2"/>
</dbReference>